<accession>A0A6C0EAT6</accession>
<dbReference type="PANTHER" id="PTHR38899:SF1">
    <property type="entry name" value="PROTEIN KINASE"/>
    <property type="match status" value="1"/>
</dbReference>
<dbReference type="EMBL" id="MN739774">
    <property type="protein sequence ID" value="QHT25721.1"/>
    <property type="molecule type" value="Genomic_DNA"/>
</dbReference>
<organism evidence="1">
    <name type="scientific">viral metagenome</name>
    <dbReference type="NCBI Taxonomy" id="1070528"/>
    <lineage>
        <taxon>unclassified sequences</taxon>
        <taxon>metagenomes</taxon>
        <taxon>organismal metagenomes</taxon>
    </lineage>
</organism>
<sequence length="203" mass="23821">MKISKEKTLIILDWDDTLFPTSWIVKNQLDISNVHLMVKYTKYFSKLDEALYRLLTRLQKCGTVIIVTNALPEWVRLSSKLLPQTQTIVRTLKIVSARKIYQDIVSNYNDWKKYAFNDQLNEIDKRKKINNIISVGDAEYEYNALISLHKNDKMNYKILKSIKFVKSPSNLTLLDQITVLHNAVPHICMIPKHADMKFEIYNE</sequence>
<evidence type="ECO:0000313" key="1">
    <source>
        <dbReference type="EMBL" id="QHT25721.1"/>
    </source>
</evidence>
<evidence type="ECO:0008006" key="2">
    <source>
        <dbReference type="Google" id="ProtNLM"/>
    </source>
</evidence>
<dbReference type="AlphaFoldDB" id="A0A6C0EAT6"/>
<protein>
    <recommendedName>
        <fullName evidence="2">FCP1 homology domain-containing protein</fullName>
    </recommendedName>
</protein>
<name>A0A6C0EAT6_9ZZZZ</name>
<dbReference type="InterPro" id="IPR036412">
    <property type="entry name" value="HAD-like_sf"/>
</dbReference>
<reference evidence="1" key="1">
    <citation type="journal article" date="2020" name="Nature">
        <title>Giant virus diversity and host interactions through global metagenomics.</title>
        <authorList>
            <person name="Schulz F."/>
            <person name="Roux S."/>
            <person name="Paez-Espino D."/>
            <person name="Jungbluth S."/>
            <person name="Walsh D.A."/>
            <person name="Denef V.J."/>
            <person name="McMahon K.D."/>
            <person name="Konstantinidis K.T."/>
            <person name="Eloe-Fadrosh E.A."/>
            <person name="Kyrpides N.C."/>
            <person name="Woyke T."/>
        </authorList>
    </citation>
    <scope>NUCLEOTIDE SEQUENCE</scope>
    <source>
        <strain evidence="1">GVMAG-M-3300023179-27</strain>
    </source>
</reference>
<proteinExistence type="predicted"/>
<dbReference type="SUPFAM" id="SSF56784">
    <property type="entry name" value="HAD-like"/>
    <property type="match status" value="1"/>
</dbReference>
<dbReference type="PANTHER" id="PTHR38899">
    <property type="entry name" value="DOMAIN OOKINETE PROTEIN, PUTATIVE-RELATED"/>
    <property type="match status" value="1"/>
</dbReference>